<keyword evidence="3" id="KW-0813">Transport</keyword>
<evidence type="ECO:0000313" key="4">
    <source>
        <dbReference type="Proteomes" id="UP000625316"/>
    </source>
</evidence>
<keyword evidence="1" id="KW-1133">Transmembrane helix</keyword>
<protein>
    <submittedName>
        <fullName evidence="3">Two pore domain potassium channel family protein</fullName>
    </submittedName>
</protein>
<sequence>MPPAVSGKYKQLLVVLVLNFSLSPFFDGMFGELLSSALLLYTLIVIVRTFSMRQQLLQLYLGIAISAFGLQTGLRLGWFSAEVLFLAVLIQVVYGIYLGVAVYLILRDILLCQQVTVDTIRGSICVYLLIGFIWAFLYGIVASLDAQAFSTSILNATSSYGEIIYFSFVTLTTLGYGDILPVSPIARMLANLEAIVGQLYPSILIAILVSNYTAEKLK</sequence>
<evidence type="ECO:0000313" key="3">
    <source>
        <dbReference type="EMBL" id="MBE9029588.1"/>
    </source>
</evidence>
<feature type="transmembrane region" description="Helical" evidence="1">
    <location>
        <begin position="126"/>
        <end position="144"/>
    </location>
</feature>
<dbReference type="SUPFAM" id="SSF81324">
    <property type="entry name" value="Voltage-gated potassium channels"/>
    <property type="match status" value="1"/>
</dbReference>
<keyword evidence="3" id="KW-0407">Ion channel</keyword>
<evidence type="ECO:0000259" key="2">
    <source>
        <dbReference type="Pfam" id="PF07885"/>
    </source>
</evidence>
<keyword evidence="1" id="KW-0472">Membrane</keyword>
<dbReference type="Gene3D" id="1.10.287.70">
    <property type="match status" value="1"/>
</dbReference>
<feature type="transmembrane region" description="Helical" evidence="1">
    <location>
        <begin position="84"/>
        <end position="106"/>
    </location>
</feature>
<dbReference type="AlphaFoldDB" id="A0A928VKV0"/>
<feature type="transmembrane region" description="Helical" evidence="1">
    <location>
        <begin position="194"/>
        <end position="214"/>
    </location>
</feature>
<accession>A0A928VKV0</accession>
<feature type="transmembrane region" description="Helical" evidence="1">
    <location>
        <begin position="164"/>
        <end position="182"/>
    </location>
</feature>
<dbReference type="Proteomes" id="UP000625316">
    <property type="component" value="Unassembled WGS sequence"/>
</dbReference>
<dbReference type="Pfam" id="PF07885">
    <property type="entry name" value="Ion_trans_2"/>
    <property type="match status" value="1"/>
</dbReference>
<proteinExistence type="predicted"/>
<name>A0A928VKV0_9CYAN</name>
<comment type="caution">
    <text evidence="3">The sequence shown here is derived from an EMBL/GenBank/DDBJ whole genome shotgun (WGS) entry which is preliminary data.</text>
</comment>
<reference evidence="3" key="1">
    <citation type="submission" date="2020-10" db="EMBL/GenBank/DDBJ databases">
        <authorList>
            <person name="Castelo-Branco R."/>
            <person name="Eusebio N."/>
            <person name="Adriana R."/>
            <person name="Vieira A."/>
            <person name="Brugerolle De Fraissinette N."/>
            <person name="Rezende De Castro R."/>
            <person name="Schneider M.P."/>
            <person name="Vasconcelos V."/>
            <person name="Leao P.N."/>
        </authorList>
    </citation>
    <scope>NUCLEOTIDE SEQUENCE</scope>
    <source>
        <strain evidence="3">LEGE 11480</strain>
    </source>
</reference>
<feature type="transmembrane region" description="Helical" evidence="1">
    <location>
        <begin position="28"/>
        <end position="47"/>
    </location>
</feature>
<evidence type="ECO:0000256" key="1">
    <source>
        <dbReference type="SAM" id="Phobius"/>
    </source>
</evidence>
<keyword evidence="1" id="KW-0812">Transmembrane</keyword>
<dbReference type="InterPro" id="IPR013099">
    <property type="entry name" value="K_chnl_dom"/>
</dbReference>
<feature type="transmembrane region" description="Helical" evidence="1">
    <location>
        <begin position="59"/>
        <end position="78"/>
    </location>
</feature>
<organism evidence="3 4">
    <name type="scientific">Romeriopsis navalis LEGE 11480</name>
    <dbReference type="NCBI Taxonomy" id="2777977"/>
    <lineage>
        <taxon>Bacteria</taxon>
        <taxon>Bacillati</taxon>
        <taxon>Cyanobacteriota</taxon>
        <taxon>Cyanophyceae</taxon>
        <taxon>Leptolyngbyales</taxon>
        <taxon>Leptolyngbyaceae</taxon>
        <taxon>Romeriopsis</taxon>
        <taxon>Romeriopsis navalis</taxon>
    </lineage>
</organism>
<keyword evidence="4" id="KW-1185">Reference proteome</keyword>
<feature type="domain" description="Potassium channel" evidence="2">
    <location>
        <begin position="137"/>
        <end position="210"/>
    </location>
</feature>
<dbReference type="EMBL" id="JADEXQ010000018">
    <property type="protein sequence ID" value="MBE9029588.1"/>
    <property type="molecule type" value="Genomic_DNA"/>
</dbReference>
<keyword evidence="3" id="KW-0406">Ion transport</keyword>
<gene>
    <name evidence="3" type="ORF">IQ266_07580</name>
</gene>
<dbReference type="GO" id="GO:0034220">
    <property type="term" value="P:monoatomic ion transmembrane transport"/>
    <property type="evidence" value="ECO:0007669"/>
    <property type="project" value="UniProtKB-KW"/>
</dbReference>